<comment type="subcellular location">
    <subcellularLocation>
        <location evidence="1">Cell membrane</location>
        <topology evidence="1">Multi-pass membrane protein</topology>
    </subcellularLocation>
</comment>
<evidence type="ECO:0008006" key="9">
    <source>
        <dbReference type="Google" id="ProtNLM"/>
    </source>
</evidence>
<evidence type="ECO:0000313" key="8">
    <source>
        <dbReference type="Proteomes" id="UP000321523"/>
    </source>
</evidence>
<dbReference type="Proteomes" id="UP000321523">
    <property type="component" value="Unassembled WGS sequence"/>
</dbReference>
<name>A0A512DNJ0_9PROT</name>
<sequence length="215" mass="21892">MTDTTAPFAVNQAHLWPLAAGLALLGFLWFGPLPEMARGSFSAHMVMHMGVVAVVSPLLALGISRALPAQVAALPPALAIAASLFEFAAVWTWHAPALHDAARMQTGLFVMEQASFLAAGVLVWTTAVGAKAAGVCALLITSMHMVLLGALLLLAPRALYACAAVCSSAASLTPLGDQQLGGALMLVIGGSAYLAGGLALLSTVLRDRAPIGEAG</sequence>
<keyword evidence="4 6" id="KW-1133">Transmembrane helix</keyword>
<comment type="caution">
    <text evidence="7">The sequence shown here is derived from an EMBL/GenBank/DDBJ whole genome shotgun (WGS) entry which is preliminary data.</text>
</comment>
<gene>
    <name evidence="7" type="ORF">SAE02_21770</name>
</gene>
<evidence type="ECO:0000256" key="2">
    <source>
        <dbReference type="ARBA" id="ARBA00022475"/>
    </source>
</evidence>
<protein>
    <recommendedName>
        <fullName evidence="9">Cytochrome c oxidase assembly protein</fullName>
    </recommendedName>
</protein>
<evidence type="ECO:0000256" key="5">
    <source>
        <dbReference type="ARBA" id="ARBA00023136"/>
    </source>
</evidence>
<dbReference type="AlphaFoldDB" id="A0A512DNJ0"/>
<dbReference type="RefSeq" id="WP_044430869.1">
    <property type="nucleotide sequence ID" value="NZ_BJYZ01000008.1"/>
</dbReference>
<feature type="transmembrane region" description="Helical" evidence="6">
    <location>
        <begin position="106"/>
        <end position="126"/>
    </location>
</feature>
<reference evidence="7 8" key="1">
    <citation type="submission" date="2019-07" db="EMBL/GenBank/DDBJ databases">
        <title>Whole genome shotgun sequence of Skermanella aerolata NBRC 106429.</title>
        <authorList>
            <person name="Hosoyama A."/>
            <person name="Uohara A."/>
            <person name="Ohji S."/>
            <person name="Ichikawa N."/>
        </authorList>
    </citation>
    <scope>NUCLEOTIDE SEQUENCE [LARGE SCALE GENOMIC DNA]</scope>
    <source>
        <strain evidence="7 8">NBRC 106429</strain>
    </source>
</reference>
<feature type="transmembrane region" description="Helical" evidence="6">
    <location>
        <begin position="132"/>
        <end position="153"/>
    </location>
</feature>
<evidence type="ECO:0000256" key="4">
    <source>
        <dbReference type="ARBA" id="ARBA00022989"/>
    </source>
</evidence>
<evidence type="ECO:0000313" key="7">
    <source>
        <dbReference type="EMBL" id="GEO38029.1"/>
    </source>
</evidence>
<dbReference type="OrthoDB" id="259025at2"/>
<keyword evidence="5 6" id="KW-0472">Membrane</keyword>
<feature type="transmembrane region" description="Helical" evidence="6">
    <location>
        <begin position="15"/>
        <end position="33"/>
    </location>
</feature>
<evidence type="ECO:0000256" key="6">
    <source>
        <dbReference type="SAM" id="Phobius"/>
    </source>
</evidence>
<accession>A0A512DNJ0</accession>
<feature type="transmembrane region" description="Helical" evidence="6">
    <location>
        <begin position="45"/>
        <end position="67"/>
    </location>
</feature>
<feature type="transmembrane region" description="Helical" evidence="6">
    <location>
        <begin position="182"/>
        <end position="201"/>
    </location>
</feature>
<keyword evidence="2" id="KW-1003">Cell membrane</keyword>
<keyword evidence="8" id="KW-1185">Reference proteome</keyword>
<dbReference type="Pfam" id="PF09678">
    <property type="entry name" value="Caa3_CtaG"/>
    <property type="match status" value="1"/>
</dbReference>
<dbReference type="EMBL" id="BJYZ01000008">
    <property type="protein sequence ID" value="GEO38029.1"/>
    <property type="molecule type" value="Genomic_DNA"/>
</dbReference>
<dbReference type="GO" id="GO:0005886">
    <property type="term" value="C:plasma membrane"/>
    <property type="evidence" value="ECO:0007669"/>
    <property type="project" value="UniProtKB-SubCell"/>
</dbReference>
<dbReference type="InterPro" id="IPR019108">
    <property type="entry name" value="Caa3_assmbl_CtaG-rel"/>
</dbReference>
<evidence type="ECO:0000256" key="3">
    <source>
        <dbReference type="ARBA" id="ARBA00022692"/>
    </source>
</evidence>
<proteinExistence type="predicted"/>
<evidence type="ECO:0000256" key="1">
    <source>
        <dbReference type="ARBA" id="ARBA00004651"/>
    </source>
</evidence>
<feature type="transmembrane region" description="Helical" evidence="6">
    <location>
        <begin position="73"/>
        <end position="94"/>
    </location>
</feature>
<keyword evidence="3 6" id="KW-0812">Transmembrane</keyword>
<organism evidence="7 8">
    <name type="scientific">Skermanella aerolata</name>
    <dbReference type="NCBI Taxonomy" id="393310"/>
    <lineage>
        <taxon>Bacteria</taxon>
        <taxon>Pseudomonadati</taxon>
        <taxon>Pseudomonadota</taxon>
        <taxon>Alphaproteobacteria</taxon>
        <taxon>Rhodospirillales</taxon>
        <taxon>Azospirillaceae</taxon>
        <taxon>Skermanella</taxon>
    </lineage>
</organism>